<feature type="compositionally biased region" description="Basic and acidic residues" evidence="1">
    <location>
        <begin position="152"/>
        <end position="168"/>
    </location>
</feature>
<keyword evidence="3" id="KW-1185">Reference proteome</keyword>
<sequence>MNVFIFLLEYFYISKLNEVLIHLYWSFFYKFITQFSLVWKMSFVNFDKMADTAAAEQRRGEDTELLHATQNITIKEEGIPQKISLLSDPSSIYSEMLAEVEAEISDDNSGDGENDVYSDHGDGWVTCEENNEWTVHREEISISNALIKQIEKNERSTHPDDVGDKDSTPFEAIEDEIQTKIDTEDRPSESKKIKLDGTDEEAGDKEATSNRVIELATERDGTKLQVNLGPSNAGASQEKVVQYNTIVMERYEMEEQIRKRRRITRNLLKQNIKVRFYEDIEEKYRQQFGPVPDYIPKYK</sequence>
<dbReference type="EnsemblMetazoa" id="CLYHEMT006988.1">
    <property type="protein sequence ID" value="CLYHEMP006988.1"/>
    <property type="gene ID" value="CLYHEMG006988"/>
</dbReference>
<feature type="region of interest" description="Disordered" evidence="1">
    <location>
        <begin position="152"/>
        <end position="171"/>
    </location>
</feature>
<organism evidence="2 3">
    <name type="scientific">Clytia hemisphaerica</name>
    <dbReference type="NCBI Taxonomy" id="252671"/>
    <lineage>
        <taxon>Eukaryota</taxon>
        <taxon>Metazoa</taxon>
        <taxon>Cnidaria</taxon>
        <taxon>Hydrozoa</taxon>
        <taxon>Hydroidolina</taxon>
        <taxon>Leptothecata</taxon>
        <taxon>Obeliida</taxon>
        <taxon>Clytiidae</taxon>
        <taxon>Clytia</taxon>
    </lineage>
</organism>
<evidence type="ECO:0000256" key="1">
    <source>
        <dbReference type="SAM" id="MobiDB-lite"/>
    </source>
</evidence>
<dbReference type="Proteomes" id="UP000594262">
    <property type="component" value="Unplaced"/>
</dbReference>
<dbReference type="AlphaFoldDB" id="A0A7M5U6T7"/>
<feature type="region of interest" description="Disordered" evidence="1">
    <location>
        <begin position="176"/>
        <end position="208"/>
    </location>
</feature>
<protein>
    <submittedName>
        <fullName evidence="2">Uncharacterized protein</fullName>
    </submittedName>
</protein>
<reference evidence="2" key="1">
    <citation type="submission" date="2021-01" db="UniProtKB">
        <authorList>
            <consortium name="EnsemblMetazoa"/>
        </authorList>
    </citation>
    <scope>IDENTIFICATION</scope>
</reference>
<evidence type="ECO:0000313" key="3">
    <source>
        <dbReference type="Proteomes" id="UP000594262"/>
    </source>
</evidence>
<name>A0A7M5U6T7_9CNID</name>
<feature type="compositionally biased region" description="Basic and acidic residues" evidence="1">
    <location>
        <begin position="177"/>
        <end position="197"/>
    </location>
</feature>
<accession>A0A7M5U6T7</accession>
<proteinExistence type="predicted"/>
<evidence type="ECO:0000313" key="2">
    <source>
        <dbReference type="EnsemblMetazoa" id="CLYHEMP006988.1"/>
    </source>
</evidence>